<protein>
    <submittedName>
        <fullName evidence="1">Uncharacterized protein</fullName>
    </submittedName>
</protein>
<organism evidence="1 2">
    <name type="scientific">Sclerotinia sclerotiorum (strain ATCC 18683 / 1980 / Ss-1)</name>
    <name type="common">White mold</name>
    <name type="synonym">Whetzelinia sclerotiorum</name>
    <dbReference type="NCBI Taxonomy" id="665079"/>
    <lineage>
        <taxon>Eukaryota</taxon>
        <taxon>Fungi</taxon>
        <taxon>Dikarya</taxon>
        <taxon>Ascomycota</taxon>
        <taxon>Pezizomycotina</taxon>
        <taxon>Leotiomycetes</taxon>
        <taxon>Helotiales</taxon>
        <taxon>Sclerotiniaceae</taxon>
        <taxon>Sclerotinia</taxon>
    </lineage>
</organism>
<dbReference type="KEGG" id="ssl:SS1G_02291"/>
<dbReference type="EMBL" id="CH476623">
    <property type="protein sequence ID" value="EDN99437.1"/>
    <property type="molecule type" value="Genomic_DNA"/>
</dbReference>
<dbReference type="GeneID" id="5492581"/>
<gene>
    <name evidence="1" type="ORF">SS1G_02291</name>
</gene>
<accession>A7EAF9</accession>
<evidence type="ECO:0000313" key="2">
    <source>
        <dbReference type="Proteomes" id="UP000001312"/>
    </source>
</evidence>
<dbReference type="AlphaFoldDB" id="A7EAF9"/>
<dbReference type="HOGENOM" id="CLU_2924073_0_0_1"/>
<evidence type="ECO:0000313" key="1">
    <source>
        <dbReference type="EMBL" id="EDN99437.1"/>
    </source>
</evidence>
<dbReference type="InParanoid" id="A7EAF9"/>
<proteinExistence type="predicted"/>
<keyword evidence="2" id="KW-1185">Reference proteome</keyword>
<sequence length="61" mass="6800">MSLGDGEFYTFNCWLTKDEEGHGWSKFFTNVSPSFQSTENFLNSLQSISGGDSWIALALSN</sequence>
<reference evidence="2" key="1">
    <citation type="journal article" date="2011" name="PLoS Genet.">
        <title>Genomic analysis of the necrotrophic fungal pathogens Sclerotinia sclerotiorum and Botrytis cinerea.</title>
        <authorList>
            <person name="Amselem J."/>
            <person name="Cuomo C.A."/>
            <person name="van Kan J.A."/>
            <person name="Viaud M."/>
            <person name="Benito E.P."/>
            <person name="Couloux A."/>
            <person name="Coutinho P.M."/>
            <person name="de Vries R.P."/>
            <person name="Dyer P.S."/>
            <person name="Fillinger S."/>
            <person name="Fournier E."/>
            <person name="Gout L."/>
            <person name="Hahn M."/>
            <person name="Kohn L."/>
            <person name="Lapalu N."/>
            <person name="Plummer K.M."/>
            <person name="Pradier J.M."/>
            <person name="Quevillon E."/>
            <person name="Sharon A."/>
            <person name="Simon A."/>
            <person name="ten Have A."/>
            <person name="Tudzynski B."/>
            <person name="Tudzynski P."/>
            <person name="Wincker P."/>
            <person name="Andrew M."/>
            <person name="Anthouard V."/>
            <person name="Beever R.E."/>
            <person name="Beffa R."/>
            <person name="Benoit I."/>
            <person name="Bouzid O."/>
            <person name="Brault B."/>
            <person name="Chen Z."/>
            <person name="Choquer M."/>
            <person name="Collemare J."/>
            <person name="Cotton P."/>
            <person name="Danchin E.G."/>
            <person name="Da Silva C."/>
            <person name="Gautier A."/>
            <person name="Giraud C."/>
            <person name="Giraud T."/>
            <person name="Gonzalez C."/>
            <person name="Grossetete S."/>
            <person name="Guldener U."/>
            <person name="Henrissat B."/>
            <person name="Howlett B.J."/>
            <person name="Kodira C."/>
            <person name="Kretschmer M."/>
            <person name="Lappartient A."/>
            <person name="Leroch M."/>
            <person name="Levis C."/>
            <person name="Mauceli E."/>
            <person name="Neuveglise C."/>
            <person name="Oeser B."/>
            <person name="Pearson M."/>
            <person name="Poulain J."/>
            <person name="Poussereau N."/>
            <person name="Quesneville H."/>
            <person name="Rascle C."/>
            <person name="Schumacher J."/>
            <person name="Segurens B."/>
            <person name="Sexton A."/>
            <person name="Silva E."/>
            <person name="Sirven C."/>
            <person name="Soanes D.M."/>
            <person name="Talbot N.J."/>
            <person name="Templeton M."/>
            <person name="Yandava C."/>
            <person name="Yarden O."/>
            <person name="Zeng Q."/>
            <person name="Rollins J.A."/>
            <person name="Lebrun M.H."/>
            <person name="Dickman M."/>
        </authorList>
    </citation>
    <scope>NUCLEOTIDE SEQUENCE [LARGE SCALE GENOMIC DNA]</scope>
    <source>
        <strain evidence="2">ATCC 18683 / 1980 / Ss-1</strain>
    </source>
</reference>
<dbReference type="RefSeq" id="XP_001596075.1">
    <property type="nucleotide sequence ID" value="XM_001596025.1"/>
</dbReference>
<dbReference type="Proteomes" id="UP000001312">
    <property type="component" value="Unassembled WGS sequence"/>
</dbReference>
<name>A7EAF9_SCLS1</name>